<reference evidence="1 2" key="1">
    <citation type="journal article" date="2017" name="Front. Microbiol.">
        <title>Genome Sequence of Desulfurella amilsii Strain TR1 and Comparative Genomics of Desulfurellaceae Family.</title>
        <authorList>
            <person name="Florentino A.P."/>
            <person name="Stams A.J."/>
            <person name="Sanchez-Andrea I."/>
        </authorList>
    </citation>
    <scope>NUCLEOTIDE SEQUENCE [LARGE SCALE GENOMIC DNA]</scope>
    <source>
        <strain evidence="1 2">TR1</strain>
    </source>
</reference>
<comment type="caution">
    <text evidence="1">The sequence shown here is derived from an EMBL/GenBank/DDBJ whole genome shotgun (WGS) entry which is preliminary data.</text>
</comment>
<accession>A0A1X4XYA4</accession>
<dbReference type="EMBL" id="MDSU01000016">
    <property type="protein sequence ID" value="OSS42505.1"/>
    <property type="molecule type" value="Genomic_DNA"/>
</dbReference>
<dbReference type="AlphaFoldDB" id="A0A1X4XYA4"/>
<keyword evidence="2" id="KW-1185">Reference proteome</keyword>
<name>A0A1X4XYA4_9BACT</name>
<gene>
    <name evidence="1" type="ORF">DESAMIL20_689</name>
</gene>
<proteinExistence type="predicted"/>
<evidence type="ECO:0000313" key="2">
    <source>
        <dbReference type="Proteomes" id="UP000194141"/>
    </source>
</evidence>
<evidence type="ECO:0000313" key="1">
    <source>
        <dbReference type="EMBL" id="OSS42505.1"/>
    </source>
</evidence>
<protein>
    <submittedName>
        <fullName evidence="1">Uncharacterized protein</fullName>
    </submittedName>
</protein>
<dbReference type="Proteomes" id="UP000194141">
    <property type="component" value="Unassembled WGS sequence"/>
</dbReference>
<organism evidence="1 2">
    <name type="scientific">Desulfurella amilsii</name>
    <dbReference type="NCBI Taxonomy" id="1562698"/>
    <lineage>
        <taxon>Bacteria</taxon>
        <taxon>Pseudomonadati</taxon>
        <taxon>Campylobacterota</taxon>
        <taxon>Desulfurellia</taxon>
        <taxon>Desulfurellales</taxon>
        <taxon>Desulfurellaceae</taxon>
        <taxon>Desulfurella</taxon>
    </lineage>
</organism>
<sequence>MLMLMLIAGQQVQLRVKKTNRINKILIFNFKEHILID</sequence>